<comment type="caution">
    <text evidence="6">The sequence shown here is derived from an EMBL/GenBank/DDBJ whole genome shotgun (WGS) entry which is preliminary data.</text>
</comment>
<keyword evidence="2 5" id="KW-0732">Signal</keyword>
<dbReference type="InterPro" id="IPR003591">
    <property type="entry name" value="Leu-rich_rpt_typical-subtyp"/>
</dbReference>
<dbReference type="AlphaFoldDB" id="A0A8J6HP28"/>
<dbReference type="PANTHER" id="PTHR24364">
    <property type="entry name" value="LP06937P"/>
    <property type="match status" value="1"/>
</dbReference>
<accession>A0A8J6HP28</accession>
<evidence type="ECO:0000256" key="5">
    <source>
        <dbReference type="SAM" id="SignalP"/>
    </source>
</evidence>
<evidence type="ECO:0000256" key="3">
    <source>
        <dbReference type="ARBA" id="ARBA00022737"/>
    </source>
</evidence>
<evidence type="ECO:0000313" key="6">
    <source>
        <dbReference type="EMBL" id="KAH0817738.1"/>
    </source>
</evidence>
<dbReference type="PROSITE" id="PS51450">
    <property type="entry name" value="LRR"/>
    <property type="match status" value="1"/>
</dbReference>
<gene>
    <name evidence="6" type="ORF">GEV33_005053</name>
</gene>
<dbReference type="SMART" id="SM00369">
    <property type="entry name" value="LRR_TYP"/>
    <property type="match status" value="5"/>
</dbReference>
<keyword evidence="1" id="KW-0433">Leucine-rich repeat</keyword>
<name>A0A8J6HP28_TENMO</name>
<evidence type="ECO:0000256" key="4">
    <source>
        <dbReference type="SAM" id="Phobius"/>
    </source>
</evidence>
<dbReference type="EMBL" id="JABDTM020018912">
    <property type="protein sequence ID" value="KAH0817738.1"/>
    <property type="molecule type" value="Genomic_DNA"/>
</dbReference>
<dbReference type="InterPro" id="IPR052286">
    <property type="entry name" value="Wnt_signaling_inhibitor"/>
</dbReference>
<dbReference type="Proteomes" id="UP000719412">
    <property type="component" value="Unassembled WGS sequence"/>
</dbReference>
<keyword evidence="4" id="KW-0472">Membrane</keyword>
<dbReference type="PANTHER" id="PTHR24364:SF18">
    <property type="entry name" value="LP06937P"/>
    <property type="match status" value="1"/>
</dbReference>
<keyword evidence="4" id="KW-0812">Transmembrane</keyword>
<feature type="chain" id="PRO_5035216429" evidence="5">
    <location>
        <begin position="20"/>
        <end position="380"/>
    </location>
</feature>
<keyword evidence="7" id="KW-1185">Reference proteome</keyword>
<sequence length="380" mass="43629">MLQKRPLCVIFLLFVLSEANVFQCRSKLLQGCNCGKIYYQSETLFTVNCTNLSFRDTAMLRELPEETQMLVFTGNHVAVLEMNVFGDDAYLSELKIVDMSNNGIREIKGKAFHHVPSVERLILNHNNISISNEDDGNFHHPRVFSNFYNLKELHLTNAFADNTDSALADDLHDIFVNSNLTKLYKLHLEQNEIKFFKDANVFCDLPNLHDVHLGDNNIPSLNFNVKCLKKLRYLDLESNNITRFSEKDLEAFDSLTGTDREENLILEIKGNPFRCDQAIKVLYNWLLETKVEVRDKDHLECHQAKYGTKYIMNLKNLAAAKHAKISQAITVLLVVLVVILITLLAAYIYLKKDKVKSRFGPVLDVLTRKVHYTTIDSQDV</sequence>
<dbReference type="SMART" id="SM00365">
    <property type="entry name" value="LRR_SD22"/>
    <property type="match status" value="3"/>
</dbReference>
<keyword evidence="3" id="KW-0677">Repeat</keyword>
<feature type="transmembrane region" description="Helical" evidence="4">
    <location>
        <begin position="328"/>
        <end position="350"/>
    </location>
</feature>
<reference evidence="6" key="1">
    <citation type="journal article" date="2020" name="J Insects Food Feed">
        <title>The yellow mealworm (Tenebrio molitor) genome: a resource for the emerging insects as food and feed industry.</title>
        <authorList>
            <person name="Eriksson T."/>
            <person name="Andere A."/>
            <person name="Kelstrup H."/>
            <person name="Emery V."/>
            <person name="Picard C."/>
        </authorList>
    </citation>
    <scope>NUCLEOTIDE SEQUENCE</scope>
    <source>
        <strain evidence="6">Stoneville</strain>
        <tissue evidence="6">Whole head</tissue>
    </source>
</reference>
<evidence type="ECO:0000256" key="1">
    <source>
        <dbReference type="ARBA" id="ARBA00022614"/>
    </source>
</evidence>
<organism evidence="6 7">
    <name type="scientific">Tenebrio molitor</name>
    <name type="common">Yellow mealworm beetle</name>
    <dbReference type="NCBI Taxonomy" id="7067"/>
    <lineage>
        <taxon>Eukaryota</taxon>
        <taxon>Metazoa</taxon>
        <taxon>Ecdysozoa</taxon>
        <taxon>Arthropoda</taxon>
        <taxon>Hexapoda</taxon>
        <taxon>Insecta</taxon>
        <taxon>Pterygota</taxon>
        <taxon>Neoptera</taxon>
        <taxon>Endopterygota</taxon>
        <taxon>Coleoptera</taxon>
        <taxon>Polyphaga</taxon>
        <taxon>Cucujiformia</taxon>
        <taxon>Tenebrionidae</taxon>
        <taxon>Tenebrio</taxon>
    </lineage>
</organism>
<keyword evidence="4" id="KW-1133">Transmembrane helix</keyword>
<reference evidence="6" key="2">
    <citation type="submission" date="2021-08" db="EMBL/GenBank/DDBJ databases">
        <authorList>
            <person name="Eriksson T."/>
        </authorList>
    </citation>
    <scope>NUCLEOTIDE SEQUENCE</scope>
    <source>
        <strain evidence="6">Stoneville</strain>
        <tissue evidence="6">Whole head</tissue>
    </source>
</reference>
<dbReference type="GO" id="GO:0016020">
    <property type="term" value="C:membrane"/>
    <property type="evidence" value="ECO:0007669"/>
    <property type="project" value="TreeGrafter"/>
</dbReference>
<evidence type="ECO:0000313" key="7">
    <source>
        <dbReference type="Proteomes" id="UP000719412"/>
    </source>
</evidence>
<dbReference type="InterPro" id="IPR032675">
    <property type="entry name" value="LRR_dom_sf"/>
</dbReference>
<feature type="signal peptide" evidence="5">
    <location>
        <begin position="1"/>
        <end position="19"/>
    </location>
</feature>
<dbReference type="Pfam" id="PF13855">
    <property type="entry name" value="LRR_8"/>
    <property type="match status" value="2"/>
</dbReference>
<dbReference type="Gene3D" id="3.80.10.10">
    <property type="entry name" value="Ribonuclease Inhibitor"/>
    <property type="match status" value="2"/>
</dbReference>
<evidence type="ECO:0000256" key="2">
    <source>
        <dbReference type="ARBA" id="ARBA00022729"/>
    </source>
</evidence>
<proteinExistence type="predicted"/>
<dbReference type="InterPro" id="IPR001611">
    <property type="entry name" value="Leu-rich_rpt"/>
</dbReference>
<dbReference type="SUPFAM" id="SSF52058">
    <property type="entry name" value="L domain-like"/>
    <property type="match status" value="1"/>
</dbReference>
<protein>
    <submittedName>
        <fullName evidence="6">Uncharacterized protein</fullName>
    </submittedName>
</protein>